<feature type="transmembrane region" description="Helical" evidence="5">
    <location>
        <begin position="43"/>
        <end position="64"/>
    </location>
</feature>
<organism evidence="6 7">
    <name type="scientific">Tsuneonella suprasediminis</name>
    <dbReference type="NCBI Taxonomy" id="2306996"/>
    <lineage>
        <taxon>Bacteria</taxon>
        <taxon>Pseudomonadati</taxon>
        <taxon>Pseudomonadota</taxon>
        <taxon>Alphaproteobacteria</taxon>
        <taxon>Sphingomonadales</taxon>
        <taxon>Erythrobacteraceae</taxon>
        <taxon>Tsuneonella</taxon>
    </lineage>
</organism>
<feature type="transmembrane region" description="Helical" evidence="5">
    <location>
        <begin position="84"/>
        <end position="103"/>
    </location>
</feature>
<evidence type="ECO:0000256" key="4">
    <source>
        <dbReference type="ARBA" id="ARBA00023136"/>
    </source>
</evidence>
<feature type="transmembrane region" description="Helical" evidence="5">
    <location>
        <begin position="449"/>
        <end position="471"/>
    </location>
</feature>
<evidence type="ECO:0000313" key="7">
    <source>
        <dbReference type="Proteomes" id="UP000284322"/>
    </source>
</evidence>
<proteinExistence type="predicted"/>
<accession>A0A419R4E8</accession>
<evidence type="ECO:0000256" key="2">
    <source>
        <dbReference type="ARBA" id="ARBA00022692"/>
    </source>
</evidence>
<keyword evidence="3 5" id="KW-1133">Transmembrane helix</keyword>
<dbReference type="GO" id="GO:0005886">
    <property type="term" value="C:plasma membrane"/>
    <property type="evidence" value="ECO:0007669"/>
    <property type="project" value="TreeGrafter"/>
</dbReference>
<name>A0A419R4E8_9SPHN</name>
<feature type="transmembrane region" description="Helical" evidence="5">
    <location>
        <begin position="271"/>
        <end position="288"/>
    </location>
</feature>
<evidence type="ECO:0000256" key="1">
    <source>
        <dbReference type="ARBA" id="ARBA00004141"/>
    </source>
</evidence>
<feature type="transmembrane region" description="Helical" evidence="5">
    <location>
        <begin position="177"/>
        <end position="196"/>
    </location>
</feature>
<sequence>MGEVSGMTARHIGFIVGLLAFGVTLVVPPPAGMSAQAWSVAGLVVWMAAWWMTEALPLTVTAMLPFLVLPMSNVMTANETASAYYSPILFLILGGAFIALAIERTGLHRRLALALLKSIGANGGQGRLLFAFMVAAAILSMAISNTSTSLIMMPMALAVLTGGGMDDSHKEGLNGALPMGIAFAASIGGLGTIVGSPTNAIAVGLVDQLTGTRITFAQWSLFGLPVVLVGVPLAAWIIARVQQVSAHPFDVAGARQAIDTHTQWSTAEKRLVPLIAGTFALWLAQPLLEPMMPKGALTDGTIAVAASFLLFILPDGTGRPLLTWQEADRAPWGVIMMFGGGLALAAGMGESGLAEWLGQSLLPLASVPLIVVALAVVALMIVITEFASNVATASAIMPVVASLGIALGVDPIWLAMPAALASSWGFMLPAGTGPNAIAWATNRIALPRMIGAGAGLDVAGVFLIVGVVWAMQALLGFG</sequence>
<dbReference type="EMBL" id="RAHJ01000011">
    <property type="protein sequence ID" value="RJX69839.1"/>
    <property type="molecule type" value="Genomic_DNA"/>
</dbReference>
<dbReference type="PANTHER" id="PTHR10283">
    <property type="entry name" value="SOLUTE CARRIER FAMILY 13 MEMBER"/>
    <property type="match status" value="1"/>
</dbReference>
<feature type="transmembrane region" description="Helical" evidence="5">
    <location>
        <begin position="361"/>
        <end position="383"/>
    </location>
</feature>
<feature type="transmembrane region" description="Helical" evidence="5">
    <location>
        <begin position="124"/>
        <end position="143"/>
    </location>
</feature>
<feature type="transmembrane region" description="Helical" evidence="5">
    <location>
        <begin position="12"/>
        <end position="31"/>
    </location>
</feature>
<dbReference type="InterPro" id="IPR001898">
    <property type="entry name" value="SLC13A/DASS"/>
</dbReference>
<keyword evidence="7" id="KW-1185">Reference proteome</keyword>
<dbReference type="NCBIfam" id="TIGR00785">
    <property type="entry name" value="dass"/>
    <property type="match status" value="1"/>
</dbReference>
<feature type="transmembrane region" description="Helical" evidence="5">
    <location>
        <begin position="330"/>
        <end position="349"/>
    </location>
</feature>
<dbReference type="AlphaFoldDB" id="A0A419R4E8"/>
<reference evidence="6 7" key="1">
    <citation type="submission" date="2018-09" db="EMBL/GenBank/DDBJ databases">
        <title>Altererythrobacter sp.Ery1 and Ery12, the genome sequencing of novel strains in genus Alterythrobacter.</title>
        <authorList>
            <person name="Cheng H."/>
            <person name="Wu Y.-H."/>
            <person name="Fang C."/>
            <person name="Xu X.-W."/>
        </authorList>
    </citation>
    <scope>NUCLEOTIDE SEQUENCE [LARGE SCALE GENOMIC DNA]</scope>
    <source>
        <strain evidence="6 7">Ery12</strain>
    </source>
</reference>
<dbReference type="GO" id="GO:1905039">
    <property type="term" value="P:carboxylic acid transmembrane transport"/>
    <property type="evidence" value="ECO:0007669"/>
    <property type="project" value="UniProtKB-ARBA"/>
</dbReference>
<dbReference type="Pfam" id="PF00939">
    <property type="entry name" value="Na_sulph_symp"/>
    <property type="match status" value="1"/>
</dbReference>
<keyword evidence="4 5" id="KW-0472">Membrane</keyword>
<dbReference type="Proteomes" id="UP000284322">
    <property type="component" value="Unassembled WGS sequence"/>
</dbReference>
<dbReference type="OrthoDB" id="9766267at2"/>
<feature type="transmembrane region" description="Helical" evidence="5">
    <location>
        <begin position="216"/>
        <end position="239"/>
    </location>
</feature>
<evidence type="ECO:0000256" key="3">
    <source>
        <dbReference type="ARBA" id="ARBA00022989"/>
    </source>
</evidence>
<feature type="transmembrane region" description="Helical" evidence="5">
    <location>
        <begin position="300"/>
        <end position="318"/>
    </location>
</feature>
<gene>
    <name evidence="6" type="ORF">D6858_02730</name>
</gene>
<dbReference type="GO" id="GO:0008514">
    <property type="term" value="F:organic anion transmembrane transporter activity"/>
    <property type="evidence" value="ECO:0007669"/>
    <property type="project" value="UniProtKB-ARBA"/>
</dbReference>
<evidence type="ECO:0000256" key="5">
    <source>
        <dbReference type="SAM" id="Phobius"/>
    </source>
</evidence>
<evidence type="ECO:0000313" key="6">
    <source>
        <dbReference type="EMBL" id="RJX69839.1"/>
    </source>
</evidence>
<comment type="subcellular location">
    <subcellularLocation>
        <location evidence="1">Membrane</location>
        <topology evidence="1">Multi-pass membrane protein</topology>
    </subcellularLocation>
</comment>
<feature type="transmembrane region" description="Helical" evidence="5">
    <location>
        <begin position="390"/>
        <end position="409"/>
    </location>
</feature>
<comment type="caution">
    <text evidence="6">The sequence shown here is derived from an EMBL/GenBank/DDBJ whole genome shotgun (WGS) entry which is preliminary data.</text>
</comment>
<keyword evidence="2 5" id="KW-0812">Transmembrane</keyword>
<dbReference type="PANTHER" id="PTHR10283:SF82">
    <property type="entry name" value="SOLUTE CARRIER FAMILY 13 MEMBER 2"/>
    <property type="match status" value="1"/>
</dbReference>
<feature type="transmembrane region" description="Helical" evidence="5">
    <location>
        <begin position="415"/>
        <end position="437"/>
    </location>
</feature>
<protein>
    <submittedName>
        <fullName evidence="6">SLC13/DASS family transporter</fullName>
    </submittedName>
</protein>